<dbReference type="InterPro" id="IPR041354">
    <property type="entry name" value="4PPT_N"/>
</dbReference>
<gene>
    <name evidence="6" type="ORF">HG542_16220</name>
</gene>
<dbReference type="Pfam" id="PF01648">
    <property type="entry name" value="ACPS"/>
    <property type="match status" value="1"/>
</dbReference>
<organism evidence="6 7">
    <name type="scientific">Streptomyces morookaense</name>
    <name type="common">Streptoverticillium morookaense</name>
    <dbReference type="NCBI Taxonomy" id="1970"/>
    <lineage>
        <taxon>Bacteria</taxon>
        <taxon>Bacillati</taxon>
        <taxon>Actinomycetota</taxon>
        <taxon>Actinomycetes</taxon>
        <taxon>Kitasatosporales</taxon>
        <taxon>Streptomycetaceae</taxon>
        <taxon>Streptomyces</taxon>
    </lineage>
</organism>
<keyword evidence="7" id="KW-1185">Reference proteome</keyword>
<feature type="binding site" evidence="3">
    <location>
        <position position="107"/>
    </location>
    <ligand>
        <name>Mg(2+)</name>
        <dbReference type="ChEBI" id="CHEBI:18420"/>
    </ligand>
</feature>
<dbReference type="PANTHER" id="PTHR38096">
    <property type="entry name" value="ENTEROBACTIN SYNTHASE COMPONENT D"/>
    <property type="match status" value="1"/>
</dbReference>
<dbReference type="PANTHER" id="PTHR38096:SF1">
    <property type="entry name" value="ENTEROBACTIN SYNTHASE COMPONENT D"/>
    <property type="match status" value="1"/>
</dbReference>
<evidence type="ECO:0000259" key="5">
    <source>
        <dbReference type="Pfam" id="PF17837"/>
    </source>
</evidence>
<comment type="cofactor">
    <cofactor evidence="3">
        <name>Mg(2+)</name>
        <dbReference type="ChEBI" id="CHEBI:18420"/>
    </cofactor>
</comment>
<dbReference type="Gene3D" id="3.90.470.20">
    <property type="entry name" value="4'-phosphopantetheinyl transferase domain"/>
    <property type="match status" value="1"/>
</dbReference>
<feature type="binding site" evidence="2">
    <location>
        <position position="151"/>
    </location>
    <ligand>
        <name>CoA</name>
        <dbReference type="ChEBI" id="CHEBI:57287"/>
    </ligand>
</feature>
<feature type="binding site" evidence="2">
    <location>
        <position position="48"/>
    </location>
    <ligand>
        <name>CoA</name>
        <dbReference type="ChEBI" id="CHEBI:57287"/>
    </ligand>
</feature>
<proteinExistence type="predicted"/>
<feature type="binding site" evidence="2">
    <location>
        <begin position="82"/>
        <end position="83"/>
    </location>
    <ligand>
        <name>CoA</name>
        <dbReference type="ChEBI" id="CHEBI:57287"/>
    </ligand>
</feature>
<accession>A0A7Y7B565</accession>
<feature type="binding site" evidence="2">
    <location>
        <position position="147"/>
    </location>
    <ligand>
        <name>CoA</name>
        <dbReference type="ChEBI" id="CHEBI:57287"/>
    </ligand>
</feature>
<feature type="domain" description="4'-phosphopantetheinyl transferase N-terminal" evidence="5">
    <location>
        <begin position="38"/>
        <end position="91"/>
    </location>
</feature>
<dbReference type="GO" id="GO:0009239">
    <property type="term" value="P:enterobactin biosynthetic process"/>
    <property type="evidence" value="ECO:0007669"/>
    <property type="project" value="InterPro"/>
</dbReference>
<keyword evidence="1 6" id="KW-0808">Transferase</keyword>
<dbReference type="InterPro" id="IPR003542">
    <property type="entry name" value="Enbac_synth_compD-like"/>
</dbReference>
<dbReference type="InterPro" id="IPR037143">
    <property type="entry name" value="4-PPantetheinyl_Trfase_dom_sf"/>
</dbReference>
<reference evidence="6 7" key="1">
    <citation type="submission" date="2020-04" db="EMBL/GenBank/DDBJ databases">
        <title>Draft Genome Sequence of Streptomyces morookaense DSM 40503, an 8-azaguanine-producing strain.</title>
        <authorList>
            <person name="Qi J."/>
            <person name="Gao J.-M."/>
        </authorList>
    </citation>
    <scope>NUCLEOTIDE SEQUENCE [LARGE SCALE GENOMIC DNA]</scope>
    <source>
        <strain evidence="6 7">DSM 40503</strain>
    </source>
</reference>
<dbReference type="AlphaFoldDB" id="A0A7Y7B565"/>
<evidence type="ECO:0000256" key="2">
    <source>
        <dbReference type="PIRSR" id="PIRSR603542-1"/>
    </source>
</evidence>
<evidence type="ECO:0000256" key="1">
    <source>
        <dbReference type="ARBA" id="ARBA00022679"/>
    </source>
</evidence>
<dbReference type="RefSeq" id="WP_171082018.1">
    <property type="nucleotide sequence ID" value="NZ_BNBU01000004.1"/>
</dbReference>
<keyword evidence="3" id="KW-0460">Magnesium</keyword>
<dbReference type="PRINTS" id="PR01399">
    <property type="entry name" value="ENTSNTHTASED"/>
</dbReference>
<dbReference type="InterPro" id="IPR008278">
    <property type="entry name" value="4-PPantetheinyl_Trfase_dom"/>
</dbReference>
<dbReference type="GO" id="GO:0009366">
    <property type="term" value="C:enterobactin synthetase complex"/>
    <property type="evidence" value="ECO:0007669"/>
    <property type="project" value="InterPro"/>
</dbReference>
<feature type="domain" description="4'-phosphopantetheinyl transferase" evidence="4">
    <location>
        <begin position="103"/>
        <end position="180"/>
    </location>
</feature>
<comment type="caution">
    <text evidence="6">The sequence shown here is derived from an EMBL/GenBank/DDBJ whole genome shotgun (WGS) entry which is preliminary data.</text>
</comment>
<keyword evidence="3" id="KW-0479">Metal-binding</keyword>
<evidence type="ECO:0000313" key="6">
    <source>
        <dbReference type="EMBL" id="NVK79205.1"/>
    </source>
</evidence>
<protein>
    <submittedName>
        <fullName evidence="6">4'-phosphopantetheinyl transferase superfamily protein</fullName>
    </submittedName>
</protein>
<dbReference type="SUPFAM" id="SSF56214">
    <property type="entry name" value="4'-phosphopantetheinyl transferase"/>
    <property type="match status" value="1"/>
</dbReference>
<name>A0A7Y7B565_STRMO</name>
<dbReference type="EMBL" id="JABBXF010000033">
    <property type="protein sequence ID" value="NVK79205.1"/>
    <property type="molecule type" value="Genomic_DNA"/>
</dbReference>
<evidence type="ECO:0000259" key="4">
    <source>
        <dbReference type="Pfam" id="PF01648"/>
    </source>
</evidence>
<dbReference type="GO" id="GO:0005886">
    <property type="term" value="C:plasma membrane"/>
    <property type="evidence" value="ECO:0007669"/>
    <property type="project" value="TreeGrafter"/>
</dbReference>
<feature type="binding site" evidence="3">
    <location>
        <position position="105"/>
    </location>
    <ligand>
        <name>Mg(2+)</name>
        <dbReference type="ChEBI" id="CHEBI:18420"/>
    </ligand>
</feature>
<dbReference type="Proteomes" id="UP000587462">
    <property type="component" value="Unassembled WGS sequence"/>
</dbReference>
<dbReference type="GO" id="GO:0000287">
    <property type="term" value="F:magnesium ion binding"/>
    <property type="evidence" value="ECO:0007669"/>
    <property type="project" value="InterPro"/>
</dbReference>
<sequence>MAVRPARDAVAVLRLHGGEQDAALLHPAERVLAPAESSARRRDFLGGRSAAALALQLLGRPGPVLRVGRRPLFPPGVLGSLSHSRGIVAACLVTTRADVAGAGVDVELTGRLTPATADLVCTASERASLPQGPEGERSLTVIFSAKEAFYKATGSLGLPRPPVFHDLEVTSCVPGAGTLLLRTADGLLPDGHTAHGQVRSLGPYVWTTVLVLRGSAASAASTAAGSRAS</sequence>
<evidence type="ECO:0000256" key="3">
    <source>
        <dbReference type="PIRSR" id="PIRSR603542-2"/>
    </source>
</evidence>
<feature type="binding site" evidence="2">
    <location>
        <position position="40"/>
    </location>
    <ligand>
        <name>CoA</name>
        <dbReference type="ChEBI" id="CHEBI:57287"/>
    </ligand>
</feature>
<dbReference type="GO" id="GO:0008897">
    <property type="term" value="F:holo-[acyl-carrier-protein] synthase activity"/>
    <property type="evidence" value="ECO:0007669"/>
    <property type="project" value="InterPro"/>
</dbReference>
<feature type="binding site" evidence="2">
    <location>
        <position position="105"/>
    </location>
    <ligand>
        <name>CoA</name>
        <dbReference type="ChEBI" id="CHEBI:57287"/>
    </ligand>
</feature>
<dbReference type="Pfam" id="PF17837">
    <property type="entry name" value="4PPT_N"/>
    <property type="match status" value="1"/>
</dbReference>
<evidence type="ECO:0000313" key="7">
    <source>
        <dbReference type="Proteomes" id="UP000587462"/>
    </source>
</evidence>